<dbReference type="Proteomes" id="UP001501710">
    <property type="component" value="Unassembled WGS sequence"/>
</dbReference>
<dbReference type="EMBL" id="BAABAS010000004">
    <property type="protein sequence ID" value="GAA4226541.1"/>
    <property type="molecule type" value="Genomic_DNA"/>
</dbReference>
<keyword evidence="1" id="KW-0812">Transmembrane</keyword>
<keyword evidence="1" id="KW-0472">Membrane</keyword>
<keyword evidence="1" id="KW-1133">Transmembrane helix</keyword>
<feature type="transmembrane region" description="Helical" evidence="1">
    <location>
        <begin position="217"/>
        <end position="237"/>
    </location>
</feature>
<evidence type="ECO:0000313" key="3">
    <source>
        <dbReference type="Proteomes" id="UP001501710"/>
    </source>
</evidence>
<gene>
    <name evidence="2" type="ORF">GCM10022254_11870</name>
</gene>
<name>A0ABP8BUD3_9ACTN</name>
<evidence type="ECO:0000256" key="1">
    <source>
        <dbReference type="SAM" id="Phobius"/>
    </source>
</evidence>
<feature type="transmembrane region" description="Helical" evidence="1">
    <location>
        <begin position="148"/>
        <end position="169"/>
    </location>
</feature>
<keyword evidence="3" id="KW-1185">Reference proteome</keyword>
<reference evidence="3" key="1">
    <citation type="journal article" date="2019" name="Int. J. Syst. Evol. Microbiol.">
        <title>The Global Catalogue of Microorganisms (GCM) 10K type strain sequencing project: providing services to taxonomists for standard genome sequencing and annotation.</title>
        <authorList>
            <consortium name="The Broad Institute Genomics Platform"/>
            <consortium name="The Broad Institute Genome Sequencing Center for Infectious Disease"/>
            <person name="Wu L."/>
            <person name="Ma J."/>
        </authorList>
    </citation>
    <scope>NUCLEOTIDE SEQUENCE [LARGE SCALE GENOMIC DNA]</scope>
    <source>
        <strain evidence="3">JCM 17440</strain>
    </source>
</reference>
<comment type="caution">
    <text evidence="2">The sequence shown here is derived from an EMBL/GenBank/DDBJ whole genome shotgun (WGS) entry which is preliminary data.</text>
</comment>
<dbReference type="RefSeq" id="WP_344890994.1">
    <property type="nucleotide sequence ID" value="NZ_BAABAS010000004.1"/>
</dbReference>
<evidence type="ECO:0000313" key="2">
    <source>
        <dbReference type="EMBL" id="GAA4226541.1"/>
    </source>
</evidence>
<protein>
    <submittedName>
        <fullName evidence="2">Uncharacterized protein</fullName>
    </submittedName>
</protein>
<accession>A0ABP8BUD3</accession>
<feature type="transmembrane region" description="Helical" evidence="1">
    <location>
        <begin position="116"/>
        <end position="136"/>
    </location>
</feature>
<proteinExistence type="predicted"/>
<organism evidence="2 3">
    <name type="scientific">Actinomadura meridiana</name>
    <dbReference type="NCBI Taxonomy" id="559626"/>
    <lineage>
        <taxon>Bacteria</taxon>
        <taxon>Bacillati</taxon>
        <taxon>Actinomycetota</taxon>
        <taxon>Actinomycetes</taxon>
        <taxon>Streptosporangiales</taxon>
        <taxon>Thermomonosporaceae</taxon>
        <taxon>Actinomadura</taxon>
    </lineage>
</organism>
<feature type="transmembrane region" description="Helical" evidence="1">
    <location>
        <begin position="26"/>
        <end position="46"/>
    </location>
</feature>
<feature type="transmembrane region" description="Helical" evidence="1">
    <location>
        <begin position="85"/>
        <end position="104"/>
    </location>
</feature>
<sequence length="254" mass="26931">MDPQSPGGMLDEVDRLRRLTRARSRGAAAVPLAIFGLLTLASIPLYSNPFDAMQWQPDGSGFSKPGSISGYAGLNGNDRSGALSIAFWLVTGPLSYLACAWWFRRRAARVGLTMRWQPWAYVGTALFAVFVFAVFAQDHGLGDAHPSGFTEGSVISPLLAIAVGLLILARVERSPGVAVTAVAYGGLCVIMNGYGLGQIPPWIVPPYGGMIDGLFNPALNLIPLACVLLFGALAVHLRARARPRLAMAAAQNPA</sequence>
<feature type="transmembrane region" description="Helical" evidence="1">
    <location>
        <begin position="176"/>
        <end position="197"/>
    </location>
</feature>